<sequence>MGCFLGCLRNKDDGKRRCQFFSKSLSWMKKDLWVPMNRYLRWPHLMDPKKSRPSEKMEREIFQGSFTGDEGVLRDLRQEAYVGFKSLLQWRVIRSMMQAYVARPNSSRIVVLFWALQLKFAKHQSSIRYFLMNFVKNSTGINNRIFAPNFLLRFLKEYLQEEPKSFQHEHDDKSSNIVAFEENKHSGSKAGLNSSALEKIEKSTQEMPILSKKEISWWLKAQSAKDETKMTIDVGNQPPKSDCSPNLDKQITGAASAFWNEEELCGALPKQWDGNGIPNTTTKYKEDQKVNWHTTFLKRG</sequence>
<accession>A0A835RBE3</accession>
<dbReference type="InterPro" id="IPR039300">
    <property type="entry name" value="JASON"/>
</dbReference>
<proteinExistence type="predicted"/>
<dbReference type="EMBL" id="JADCNM010000005">
    <property type="protein sequence ID" value="KAG0483302.1"/>
    <property type="molecule type" value="Genomic_DNA"/>
</dbReference>
<evidence type="ECO:0000313" key="2">
    <source>
        <dbReference type="Proteomes" id="UP000639772"/>
    </source>
</evidence>
<gene>
    <name evidence="1" type="ORF">HPP92_011386</name>
</gene>
<dbReference type="PANTHER" id="PTHR33318">
    <property type="entry name" value="ASPARTYL/GLUTAMYL-TRNA(ASN/GLN) AMIDOTRANSFERASE SUBUNIT"/>
    <property type="match status" value="1"/>
</dbReference>
<name>A0A835RBE3_VANPL</name>
<dbReference type="GO" id="GO:0007142">
    <property type="term" value="P:male meiosis II"/>
    <property type="evidence" value="ECO:0007669"/>
    <property type="project" value="InterPro"/>
</dbReference>
<protein>
    <submittedName>
        <fullName evidence="1">Uncharacterized protein</fullName>
    </submittedName>
</protein>
<organism evidence="1 2">
    <name type="scientific">Vanilla planifolia</name>
    <name type="common">Vanilla</name>
    <dbReference type="NCBI Taxonomy" id="51239"/>
    <lineage>
        <taxon>Eukaryota</taxon>
        <taxon>Viridiplantae</taxon>
        <taxon>Streptophyta</taxon>
        <taxon>Embryophyta</taxon>
        <taxon>Tracheophyta</taxon>
        <taxon>Spermatophyta</taxon>
        <taxon>Magnoliopsida</taxon>
        <taxon>Liliopsida</taxon>
        <taxon>Asparagales</taxon>
        <taxon>Orchidaceae</taxon>
        <taxon>Vanilloideae</taxon>
        <taxon>Vanilleae</taxon>
        <taxon>Vanilla</taxon>
    </lineage>
</organism>
<comment type="caution">
    <text evidence="1">The sequence shown here is derived from an EMBL/GenBank/DDBJ whole genome shotgun (WGS) entry which is preliminary data.</text>
</comment>
<reference evidence="1 2" key="1">
    <citation type="journal article" date="2020" name="Nat. Food">
        <title>A phased Vanilla planifolia genome enables genetic improvement of flavour and production.</title>
        <authorList>
            <person name="Hasing T."/>
            <person name="Tang H."/>
            <person name="Brym M."/>
            <person name="Khazi F."/>
            <person name="Huang T."/>
            <person name="Chambers A.H."/>
        </authorList>
    </citation>
    <scope>NUCLEOTIDE SEQUENCE [LARGE SCALE GENOMIC DNA]</scope>
    <source>
        <tissue evidence="1">Leaf</tissue>
    </source>
</reference>
<dbReference type="Proteomes" id="UP000639772">
    <property type="component" value="Unassembled WGS sequence"/>
</dbReference>
<dbReference type="PANTHER" id="PTHR33318:SF7">
    <property type="entry name" value="PROTEIN JASON"/>
    <property type="match status" value="1"/>
</dbReference>
<dbReference type="OrthoDB" id="1932581at2759"/>
<evidence type="ECO:0000313" key="1">
    <source>
        <dbReference type="EMBL" id="KAG0483302.1"/>
    </source>
</evidence>
<dbReference type="AlphaFoldDB" id="A0A835RBE3"/>